<dbReference type="CDD" id="cd20739">
    <property type="entry name" value="PoNe_DUF637"/>
    <property type="match status" value="1"/>
</dbReference>
<name>S3ZC16_9ACTN</name>
<feature type="compositionally biased region" description="Low complexity" evidence="1">
    <location>
        <begin position="499"/>
        <end position="513"/>
    </location>
</feature>
<reference evidence="2 3" key="1">
    <citation type="submission" date="2013-02" db="EMBL/GenBank/DDBJ databases">
        <title>Draft Genome Sequence of Streptomyces aurantiacus, Which Produces Setomimycin.</title>
        <authorList>
            <person name="Gruening B.A."/>
            <person name="Praeg A."/>
            <person name="Erxleben A."/>
            <person name="Guenther S."/>
            <person name="Mueller M."/>
        </authorList>
    </citation>
    <scope>NUCLEOTIDE SEQUENCE [LARGE SCALE GENOMIC DNA]</scope>
    <source>
        <strain evidence="2 3">JA 4570</strain>
    </source>
</reference>
<accession>S3ZC16</accession>
<feature type="compositionally biased region" description="Basic and acidic residues" evidence="1">
    <location>
        <begin position="437"/>
        <end position="450"/>
    </location>
</feature>
<dbReference type="OrthoDB" id="3917849at2"/>
<dbReference type="InterPro" id="IPR049762">
    <property type="entry name" value="PoNe_dom"/>
</dbReference>
<comment type="caution">
    <text evidence="2">The sequence shown here is derived from an EMBL/GenBank/DDBJ whole genome shotgun (WGS) entry which is preliminary data.</text>
</comment>
<dbReference type="AlphaFoldDB" id="S3ZC16"/>
<gene>
    <name evidence="2" type="ORF">STRAU_6340</name>
</gene>
<feature type="region of interest" description="Disordered" evidence="1">
    <location>
        <begin position="435"/>
        <end position="548"/>
    </location>
</feature>
<proteinExistence type="predicted"/>
<organism evidence="2 3">
    <name type="scientific">Streptomyces aurantiacus JA 4570</name>
    <dbReference type="NCBI Taxonomy" id="1286094"/>
    <lineage>
        <taxon>Bacteria</taxon>
        <taxon>Bacillati</taxon>
        <taxon>Actinomycetota</taxon>
        <taxon>Actinomycetes</taxon>
        <taxon>Kitasatosporales</taxon>
        <taxon>Streptomycetaceae</taxon>
        <taxon>Streptomyces</taxon>
        <taxon>Streptomyces aurantiacus group</taxon>
    </lineage>
</organism>
<protein>
    <submittedName>
        <fullName evidence="2">Uncharacterized protein</fullName>
    </submittedName>
</protein>
<dbReference type="Proteomes" id="UP000014629">
    <property type="component" value="Unassembled WGS sequence"/>
</dbReference>
<dbReference type="RefSeq" id="WP_016644460.1">
    <property type="nucleotide sequence ID" value="NZ_AOPZ01000380.1"/>
</dbReference>
<evidence type="ECO:0000256" key="1">
    <source>
        <dbReference type="SAM" id="MobiDB-lite"/>
    </source>
</evidence>
<keyword evidence="3" id="KW-1185">Reference proteome</keyword>
<dbReference type="EMBL" id="AOPZ01000380">
    <property type="protein sequence ID" value="EPH40643.1"/>
    <property type="molecule type" value="Genomic_DNA"/>
</dbReference>
<feature type="region of interest" description="Disordered" evidence="1">
    <location>
        <begin position="657"/>
        <end position="691"/>
    </location>
</feature>
<evidence type="ECO:0000313" key="3">
    <source>
        <dbReference type="Proteomes" id="UP000014629"/>
    </source>
</evidence>
<evidence type="ECO:0000313" key="2">
    <source>
        <dbReference type="EMBL" id="EPH40643.1"/>
    </source>
</evidence>
<dbReference type="PATRIC" id="fig|1286094.4.peg.6264"/>
<sequence>MSSKLIDPNGIPQFTGNLEQLERDATDLSMEASLFRLGGGQVHSIFQGLSAFYEAPEAEDLFATTKPVATRSDAFADQLEKVAQALNDYATEVRPLAEKLKQLRIEASAFVIDDVSTDDEWRKDQDKVDHNNRLMDDVEAATLAFQAAEIACHNRITALVDGIQLKPSSDGQTSCGTYGYTEEVLDQAEELPWGAKAERDYDGIEWLAHKAVDFGKGVVVDGIVGTVKAIGTLAGKDGWGAAGEAWTNLAKLGTGLALTMSPAAGLFWTAKDEHLPGWLRDSRRAVVETGKGLIAYDQWGKNPARAAGLVSFNAVTIVATRGAGAAVKGGAMAKVVSVTGRVGRGIDPFTYAAKGVTFAVSKVGDLLVPLKNVGAGARVGLADGPYRLVDEGAGMPARPAAVPDDAVRYVDNEGGSVYLTKEGAILDSNGAVLQRSDQARPELSARERATAVRNETPAPRNPAGEPVLAGVKAGDGAAEPVGRAADTSPGNGSHGPGPSGSHASLGGSSVDGVTGLGRAGGGTGGPGDHVPGQPGGRGAGAGGTEPDPKEILRRHVERANSDPSWFKEHYRSNGYRRVTNREFWGQRLPQLVRDPSDPSRWIAKTDLPPAIPAKYVDSNPLTGHRIRLGDDVLGELDKSARLRHDAIAADRQAEQNLADAERAHQKNPTAETEAARDAAESAHSPLHGDQGRQSELFGEAVAERHAIPEHFPNARRVDDGEFGNNRFDQVYRNPDGSFVVVEAKGSLRAGLGERTSHLGNRVQQGTREYFETILREMDKRAKAKNDTAEAALVRDLRNSLKRGSVKYILVKAEAAGNGKYAGYQMKEFNISKPRSK</sequence>
<feature type="compositionally biased region" description="Gly residues" evidence="1">
    <location>
        <begin position="514"/>
        <end position="543"/>
    </location>
</feature>